<feature type="compositionally biased region" description="Polar residues" evidence="1">
    <location>
        <begin position="115"/>
        <end position="130"/>
    </location>
</feature>
<dbReference type="EMBL" id="MU853229">
    <property type="protein sequence ID" value="KAK4123248.1"/>
    <property type="molecule type" value="Genomic_DNA"/>
</dbReference>
<dbReference type="SUPFAM" id="SSF52540">
    <property type="entry name" value="P-loop containing nucleoside triphosphate hydrolases"/>
    <property type="match status" value="1"/>
</dbReference>
<dbReference type="RefSeq" id="XP_062647019.1">
    <property type="nucleotide sequence ID" value="XM_062788990.1"/>
</dbReference>
<dbReference type="PANTHER" id="PTHR48419">
    <property type="entry name" value="SULFOTRANSFERASE DOMAIN-CONTAINING PROTEIN"/>
    <property type="match status" value="1"/>
</dbReference>
<sequence>MSSKPIFVATHPRACSTAFERVFMTRADILYCVHEPFGDAFYFGPERLSERYEKDEAARKKSGFANTTYKDVADSLLHLVNSQQDKRLFIKDIAHYLLPPNQQPATIAPSLRDAGTTTEAPNGTAHTDGTSPDGISHTNPTVVPLSLLRKFHFTFLIRHPRRAIPSYYRCTIPPLSAQTGFHNFMPNEAGYDELRRLFDYLLQEGVIGQQQQQTQQNGTAVDGSSNGVNGNHAGNGVKITVVDADDLLDKPAEVIRAFCEDVGIDYHDGMLKWEDEEGQIRAVEAFKKWDGFHEDAIASTELRPRSHPKKTPTEEEEDEEWRKRFGDEGQRVIRECVNANVADYEYLKSFAIKV</sequence>
<feature type="compositionally biased region" description="Low complexity" evidence="1">
    <location>
        <begin position="223"/>
        <end position="232"/>
    </location>
</feature>
<dbReference type="PANTHER" id="PTHR48419:SF1">
    <property type="entry name" value="SULFOTRANSFERASE DOMAIN-CONTAINING PROTEIN"/>
    <property type="match status" value="1"/>
</dbReference>
<dbReference type="Proteomes" id="UP001302602">
    <property type="component" value="Unassembled WGS sequence"/>
</dbReference>
<reference evidence="2" key="2">
    <citation type="submission" date="2023-05" db="EMBL/GenBank/DDBJ databases">
        <authorList>
            <consortium name="Lawrence Berkeley National Laboratory"/>
            <person name="Steindorff A."/>
            <person name="Hensen N."/>
            <person name="Bonometti L."/>
            <person name="Westerberg I."/>
            <person name="Brannstrom I.O."/>
            <person name="Guillou S."/>
            <person name="Cros-Aarteil S."/>
            <person name="Calhoun S."/>
            <person name="Haridas S."/>
            <person name="Kuo A."/>
            <person name="Mondo S."/>
            <person name="Pangilinan J."/>
            <person name="Riley R."/>
            <person name="Labutti K."/>
            <person name="Andreopoulos B."/>
            <person name="Lipzen A."/>
            <person name="Chen C."/>
            <person name="Yanf M."/>
            <person name="Daum C."/>
            <person name="Ng V."/>
            <person name="Clum A."/>
            <person name="Ohm R."/>
            <person name="Martin F."/>
            <person name="Silar P."/>
            <person name="Natvig D."/>
            <person name="Lalanne C."/>
            <person name="Gautier V."/>
            <person name="Ament-Velasquez S.L."/>
            <person name="Kruys A."/>
            <person name="Hutchinson M.I."/>
            <person name="Powell A.J."/>
            <person name="Barry K."/>
            <person name="Miller A.N."/>
            <person name="Grigoriev I.V."/>
            <person name="Debuchy R."/>
            <person name="Gladieux P."/>
            <person name="Thoren M.H."/>
            <person name="Johannesson H."/>
        </authorList>
    </citation>
    <scope>NUCLEOTIDE SEQUENCE</scope>
    <source>
        <strain evidence="2">CBS 731.68</strain>
    </source>
</reference>
<comment type="caution">
    <text evidence="2">The sequence shown here is derived from an EMBL/GenBank/DDBJ whole genome shotgun (WGS) entry which is preliminary data.</text>
</comment>
<dbReference type="GeneID" id="87825760"/>
<feature type="region of interest" description="Disordered" evidence="1">
    <location>
        <begin position="298"/>
        <end position="324"/>
    </location>
</feature>
<feature type="region of interest" description="Disordered" evidence="1">
    <location>
        <begin position="211"/>
        <end position="232"/>
    </location>
</feature>
<dbReference type="Gene3D" id="3.40.50.300">
    <property type="entry name" value="P-loop containing nucleotide triphosphate hydrolases"/>
    <property type="match status" value="1"/>
</dbReference>
<reference evidence="2" key="1">
    <citation type="journal article" date="2023" name="Mol. Phylogenet. Evol.">
        <title>Genome-scale phylogeny and comparative genomics of the fungal order Sordariales.</title>
        <authorList>
            <person name="Hensen N."/>
            <person name="Bonometti L."/>
            <person name="Westerberg I."/>
            <person name="Brannstrom I.O."/>
            <person name="Guillou S."/>
            <person name="Cros-Aarteil S."/>
            <person name="Calhoun S."/>
            <person name="Haridas S."/>
            <person name="Kuo A."/>
            <person name="Mondo S."/>
            <person name="Pangilinan J."/>
            <person name="Riley R."/>
            <person name="LaButti K."/>
            <person name="Andreopoulos B."/>
            <person name="Lipzen A."/>
            <person name="Chen C."/>
            <person name="Yan M."/>
            <person name="Daum C."/>
            <person name="Ng V."/>
            <person name="Clum A."/>
            <person name="Steindorff A."/>
            <person name="Ohm R.A."/>
            <person name="Martin F."/>
            <person name="Silar P."/>
            <person name="Natvig D.O."/>
            <person name="Lalanne C."/>
            <person name="Gautier V."/>
            <person name="Ament-Velasquez S.L."/>
            <person name="Kruys A."/>
            <person name="Hutchinson M.I."/>
            <person name="Powell A.J."/>
            <person name="Barry K."/>
            <person name="Miller A.N."/>
            <person name="Grigoriev I.V."/>
            <person name="Debuchy R."/>
            <person name="Gladieux P."/>
            <person name="Hiltunen Thoren M."/>
            <person name="Johannesson H."/>
        </authorList>
    </citation>
    <scope>NUCLEOTIDE SEQUENCE</scope>
    <source>
        <strain evidence="2">CBS 731.68</strain>
    </source>
</reference>
<protein>
    <recommendedName>
        <fullName evidence="4">P-loop containing nucleoside triphosphate hydrolase protein</fullName>
    </recommendedName>
</protein>
<feature type="region of interest" description="Disordered" evidence="1">
    <location>
        <begin position="104"/>
        <end position="137"/>
    </location>
</feature>
<dbReference type="InterPro" id="IPR053226">
    <property type="entry name" value="Pyrrolopyrazine_biosynth_F"/>
</dbReference>
<accession>A0AAN6Z394</accession>
<name>A0AAN6Z394_9PEZI</name>
<keyword evidence="3" id="KW-1185">Reference proteome</keyword>
<evidence type="ECO:0000256" key="1">
    <source>
        <dbReference type="SAM" id="MobiDB-lite"/>
    </source>
</evidence>
<evidence type="ECO:0008006" key="4">
    <source>
        <dbReference type="Google" id="ProtNLM"/>
    </source>
</evidence>
<proteinExistence type="predicted"/>
<gene>
    <name evidence="2" type="ORF">N657DRAFT_573815</name>
</gene>
<evidence type="ECO:0000313" key="2">
    <source>
        <dbReference type="EMBL" id="KAK4123248.1"/>
    </source>
</evidence>
<dbReference type="InterPro" id="IPR027417">
    <property type="entry name" value="P-loop_NTPase"/>
</dbReference>
<dbReference type="AlphaFoldDB" id="A0AAN6Z394"/>
<organism evidence="2 3">
    <name type="scientific">Parathielavia appendiculata</name>
    <dbReference type="NCBI Taxonomy" id="2587402"/>
    <lineage>
        <taxon>Eukaryota</taxon>
        <taxon>Fungi</taxon>
        <taxon>Dikarya</taxon>
        <taxon>Ascomycota</taxon>
        <taxon>Pezizomycotina</taxon>
        <taxon>Sordariomycetes</taxon>
        <taxon>Sordariomycetidae</taxon>
        <taxon>Sordariales</taxon>
        <taxon>Chaetomiaceae</taxon>
        <taxon>Parathielavia</taxon>
    </lineage>
</organism>
<evidence type="ECO:0000313" key="3">
    <source>
        <dbReference type="Proteomes" id="UP001302602"/>
    </source>
</evidence>